<evidence type="ECO:0000256" key="1">
    <source>
        <dbReference type="SAM" id="Phobius"/>
    </source>
</evidence>
<dbReference type="EMBL" id="MVJN01000004">
    <property type="protein sequence ID" value="RAP37028.1"/>
    <property type="molecule type" value="Genomic_DNA"/>
</dbReference>
<feature type="transmembrane region" description="Helical" evidence="1">
    <location>
        <begin position="52"/>
        <end position="73"/>
    </location>
</feature>
<keyword evidence="1" id="KW-1133">Transmembrane helix</keyword>
<reference evidence="2 3" key="1">
    <citation type="submission" date="2017-02" db="EMBL/GenBank/DDBJ databases">
        <title>Legionella quilivanii strain from human: case report and whole genome sequencing analysis.</title>
        <authorList>
            <person name="Lalancette C."/>
            <person name="Leduc J.-M."/>
            <person name="Levesque S."/>
            <person name="Fournier E."/>
            <person name="Saoud J."/>
            <person name="Faucher S.P."/>
            <person name="Bernard K."/>
            <person name="Martineau C."/>
            <person name="Longtin J."/>
        </authorList>
    </citation>
    <scope>NUCLEOTIDE SEQUENCE [LARGE SCALE GENOMIC DNA]</scope>
    <source>
        <strain evidence="2 3">ID143958</strain>
    </source>
</reference>
<protein>
    <recommendedName>
        <fullName evidence="4">Protein with a bacterial immunoglobulin-like domain protein</fullName>
    </recommendedName>
</protein>
<sequence>MKYTCKCLIKSRRILYTSNLFSIAYELSYRLFLMESETKRINSLDLNMKTLFARLIITLFFTLINITSNALPIPKFSVDVIQRAPLEITNNGVAVAVYRVTNNTGIPRILTTKPIRGIVQIAGGSGVCSSPFLLHRGEFCFLYLQINGSLIDPVVKGGPIVCKTKAPGDNSPDEFLCSQPSILDGLDVTRIEQKNTPCTVDAQCQTNFCDPLTHTCSSCRSNNDCASGSICNSSGTCTAPPGIPCSVNTDCQSNFCSPVTHLCSSCTTSAECVAGSCSSAGICVSGNGSACSGNQNCIAGSLCFSGQCASPNGAVCLTNATCQSGSCILGRCQGLTNGSSCMFNSNCQSNFCSAGVCATPNNGAPCTSSSQCQTGYCSLATQTCAQPNTGAPCSANSSCQSNQCVNGACTAPVLICLSAADCANGENCLAGVCTQTCTPQTCNQIPANCGLNSDGCGGTINCGSCTFPQTCGGGGYSLCGNNVCTPQTCTQLGANCGPIADGCGGVTNCGSCTPGQSCIGNTCQ</sequence>
<keyword evidence="1" id="KW-0812">Transmembrane</keyword>
<evidence type="ECO:0000313" key="2">
    <source>
        <dbReference type="EMBL" id="RAP37028.1"/>
    </source>
</evidence>
<proteinExistence type="predicted"/>
<comment type="caution">
    <text evidence="2">The sequence shown here is derived from an EMBL/GenBank/DDBJ whole genome shotgun (WGS) entry which is preliminary data.</text>
</comment>
<dbReference type="AlphaFoldDB" id="A0A364LKA0"/>
<evidence type="ECO:0000313" key="3">
    <source>
        <dbReference type="Proteomes" id="UP000249458"/>
    </source>
</evidence>
<accession>A0A364LKA0</accession>
<dbReference type="Proteomes" id="UP000249458">
    <property type="component" value="Unassembled WGS sequence"/>
</dbReference>
<organism evidence="2 3">
    <name type="scientific">Legionella quinlivanii</name>
    <dbReference type="NCBI Taxonomy" id="45073"/>
    <lineage>
        <taxon>Bacteria</taxon>
        <taxon>Pseudomonadati</taxon>
        <taxon>Pseudomonadota</taxon>
        <taxon>Gammaproteobacteria</taxon>
        <taxon>Legionellales</taxon>
        <taxon>Legionellaceae</taxon>
        <taxon>Legionella</taxon>
    </lineage>
</organism>
<name>A0A364LKA0_9GAMM</name>
<keyword evidence="1" id="KW-0472">Membrane</keyword>
<evidence type="ECO:0008006" key="4">
    <source>
        <dbReference type="Google" id="ProtNLM"/>
    </source>
</evidence>
<gene>
    <name evidence="2" type="ORF">B1207_06270</name>
</gene>